<feature type="compositionally biased region" description="Low complexity" evidence="1">
    <location>
        <begin position="43"/>
        <end position="58"/>
    </location>
</feature>
<proteinExistence type="predicted"/>
<name>A0A5C3PBP7_9APHY</name>
<feature type="compositionally biased region" description="Polar residues" evidence="1">
    <location>
        <begin position="110"/>
        <end position="129"/>
    </location>
</feature>
<reference evidence="3 4" key="1">
    <citation type="journal article" date="2019" name="Nat. Ecol. Evol.">
        <title>Megaphylogeny resolves global patterns of mushroom evolution.</title>
        <authorList>
            <person name="Varga T."/>
            <person name="Krizsan K."/>
            <person name="Foldi C."/>
            <person name="Dima B."/>
            <person name="Sanchez-Garcia M."/>
            <person name="Sanchez-Ramirez S."/>
            <person name="Szollosi G.J."/>
            <person name="Szarkandi J.G."/>
            <person name="Papp V."/>
            <person name="Albert L."/>
            <person name="Andreopoulos W."/>
            <person name="Angelini C."/>
            <person name="Antonin V."/>
            <person name="Barry K.W."/>
            <person name="Bougher N.L."/>
            <person name="Buchanan P."/>
            <person name="Buyck B."/>
            <person name="Bense V."/>
            <person name="Catcheside P."/>
            <person name="Chovatia M."/>
            <person name="Cooper J."/>
            <person name="Damon W."/>
            <person name="Desjardin D."/>
            <person name="Finy P."/>
            <person name="Geml J."/>
            <person name="Haridas S."/>
            <person name="Hughes K."/>
            <person name="Justo A."/>
            <person name="Karasinski D."/>
            <person name="Kautmanova I."/>
            <person name="Kiss B."/>
            <person name="Kocsube S."/>
            <person name="Kotiranta H."/>
            <person name="LaButti K.M."/>
            <person name="Lechner B.E."/>
            <person name="Liimatainen K."/>
            <person name="Lipzen A."/>
            <person name="Lukacs Z."/>
            <person name="Mihaltcheva S."/>
            <person name="Morgado L.N."/>
            <person name="Niskanen T."/>
            <person name="Noordeloos M.E."/>
            <person name="Ohm R.A."/>
            <person name="Ortiz-Santana B."/>
            <person name="Ovrebo C."/>
            <person name="Racz N."/>
            <person name="Riley R."/>
            <person name="Savchenko A."/>
            <person name="Shiryaev A."/>
            <person name="Soop K."/>
            <person name="Spirin V."/>
            <person name="Szebenyi C."/>
            <person name="Tomsovsky M."/>
            <person name="Tulloss R.E."/>
            <person name="Uehling J."/>
            <person name="Grigoriev I.V."/>
            <person name="Vagvolgyi C."/>
            <person name="Papp T."/>
            <person name="Martin F.M."/>
            <person name="Miettinen O."/>
            <person name="Hibbett D.S."/>
            <person name="Nagy L.G."/>
        </authorList>
    </citation>
    <scope>NUCLEOTIDE SEQUENCE [LARGE SCALE GENOMIC DNA]</scope>
    <source>
        <strain evidence="3 4">HHB13444</strain>
    </source>
</reference>
<dbReference type="Pfam" id="PF20411">
    <property type="entry name" value="DUF6697"/>
    <property type="match status" value="1"/>
</dbReference>
<evidence type="ECO:0000313" key="3">
    <source>
        <dbReference type="EMBL" id="TFK85630.1"/>
    </source>
</evidence>
<feature type="compositionally biased region" description="Acidic residues" evidence="1">
    <location>
        <begin position="86"/>
        <end position="95"/>
    </location>
</feature>
<evidence type="ECO:0000259" key="2">
    <source>
        <dbReference type="Pfam" id="PF20411"/>
    </source>
</evidence>
<feature type="domain" description="DUF6697" evidence="2">
    <location>
        <begin position="394"/>
        <end position="578"/>
    </location>
</feature>
<organism evidence="3 4">
    <name type="scientific">Polyporus arcularius HHB13444</name>
    <dbReference type="NCBI Taxonomy" id="1314778"/>
    <lineage>
        <taxon>Eukaryota</taxon>
        <taxon>Fungi</taxon>
        <taxon>Dikarya</taxon>
        <taxon>Basidiomycota</taxon>
        <taxon>Agaricomycotina</taxon>
        <taxon>Agaricomycetes</taxon>
        <taxon>Polyporales</taxon>
        <taxon>Polyporaceae</taxon>
        <taxon>Polyporus</taxon>
    </lineage>
</organism>
<feature type="compositionally biased region" description="Basic and acidic residues" evidence="1">
    <location>
        <begin position="305"/>
        <end position="323"/>
    </location>
</feature>
<feature type="region of interest" description="Disordered" evidence="1">
    <location>
        <begin position="43"/>
        <end position="181"/>
    </location>
</feature>
<dbReference type="AlphaFoldDB" id="A0A5C3PBP7"/>
<accession>A0A5C3PBP7</accession>
<feature type="region of interest" description="Disordered" evidence="1">
    <location>
        <begin position="261"/>
        <end position="343"/>
    </location>
</feature>
<feature type="compositionally biased region" description="Low complexity" evidence="1">
    <location>
        <begin position="283"/>
        <end position="298"/>
    </location>
</feature>
<keyword evidence="4" id="KW-1185">Reference proteome</keyword>
<protein>
    <recommendedName>
        <fullName evidence="2">DUF6697 domain-containing protein</fullName>
    </recommendedName>
</protein>
<dbReference type="InterPro" id="IPR046520">
    <property type="entry name" value="DUF6697"/>
</dbReference>
<dbReference type="EMBL" id="ML211242">
    <property type="protein sequence ID" value="TFK85630.1"/>
    <property type="molecule type" value="Genomic_DNA"/>
</dbReference>
<dbReference type="STRING" id="1314778.A0A5C3PBP7"/>
<sequence length="580" mass="63792">MTSDTGEELRRVKYELQFYKDLAKEQAGQIAALKAEIAYVNQHPQPQTSAPAPAQPQAFGSRASSIVKRPDSPPPFVAGSSNDPYIIDDDEELEEVVVKASGSPPRRADSQSNEIHPNQVPLQQMQSIKSPPRSPEKLPKKRTSSPAAGTARYFPEYEPSSSSRRWGQGDSPRKKPRLVPEVVIPRFNHAKHRAHRAHQIELPPAPVVANDPVAGPSNIPLDIDAFQNGLVEDAINTQVDHGNDRSQAAGLSSTQHDLDVVENDPVAGPSNIQYDFDDEWDMSPLSSLPSTPSRSSSPANDDFEDQARGDTSHLLRSASRELSYDDPSAVNEREARLGQASQSSTSQVGLSRLALQLIAAPISGLAAAVRRARLAGIAPYDVALSDPAISNVSVNRKQLGSIYGGSLMRMCTQAAGRNFLFPGLELNPFLPRTAGTPGLLIRSNGALPWQDGVQTVFVGLRPGEYVYCGQYRLKETEALTAEEYCGLSSKVKKKWADSLMQKPKFKDVRVRIATRRDHRREATFQEVDAVVKDKSDAYRGHVSEQEIIGAYERGEERLLMFKMQCVGYDEYFLKDLVSKL</sequence>
<gene>
    <name evidence="3" type="ORF">K466DRAFT_600999</name>
</gene>
<dbReference type="Proteomes" id="UP000308197">
    <property type="component" value="Unassembled WGS sequence"/>
</dbReference>
<dbReference type="InParanoid" id="A0A5C3PBP7"/>
<evidence type="ECO:0000256" key="1">
    <source>
        <dbReference type="SAM" id="MobiDB-lite"/>
    </source>
</evidence>
<evidence type="ECO:0000313" key="4">
    <source>
        <dbReference type="Proteomes" id="UP000308197"/>
    </source>
</evidence>